<name>A0ABV6PW61_9BURK</name>
<protein>
    <submittedName>
        <fullName evidence="1">DUF3102 domain-containing protein</fullName>
    </submittedName>
</protein>
<reference evidence="1 2" key="1">
    <citation type="submission" date="2024-09" db="EMBL/GenBank/DDBJ databases">
        <authorList>
            <person name="Sun Q."/>
            <person name="Mori K."/>
        </authorList>
    </citation>
    <scope>NUCLEOTIDE SEQUENCE [LARGE SCALE GENOMIC DNA]</scope>
    <source>
        <strain evidence="1 2">NCAIM B.02336</strain>
    </source>
</reference>
<dbReference type="Proteomes" id="UP001589834">
    <property type="component" value="Unassembled WGS sequence"/>
</dbReference>
<evidence type="ECO:0000313" key="2">
    <source>
        <dbReference type="Proteomes" id="UP001589834"/>
    </source>
</evidence>
<proteinExistence type="predicted"/>
<dbReference type="Pfam" id="PF11300">
    <property type="entry name" value="DUF3102"/>
    <property type="match status" value="1"/>
</dbReference>
<organism evidence="1 2">
    <name type="scientific">Ottowia pentelensis</name>
    <dbReference type="NCBI Taxonomy" id="511108"/>
    <lineage>
        <taxon>Bacteria</taxon>
        <taxon>Pseudomonadati</taxon>
        <taxon>Pseudomonadota</taxon>
        <taxon>Betaproteobacteria</taxon>
        <taxon>Burkholderiales</taxon>
        <taxon>Comamonadaceae</taxon>
        <taxon>Ottowia</taxon>
    </lineage>
</organism>
<sequence length="189" mass="20905">MSKEITIIENTTGEVTTTDLGELAERINMRVKAAEDRAKKAVEYVIDAGILLNEAKALVRHGEWDQWLAANCTVAPRTARAYMLLAKRVPTLPDAERQRVADLPVREAIKAITTDPTEPPRQHGVERIFSRDERERTAKIFDTGATALREATRAISNAAPIKPGKVQSLRNRLAAVLAELDKLTEAEPS</sequence>
<dbReference type="EMBL" id="JBHLTN010000029">
    <property type="protein sequence ID" value="MFC0593799.1"/>
    <property type="molecule type" value="Genomic_DNA"/>
</dbReference>
<accession>A0ABV6PW61</accession>
<dbReference type="RefSeq" id="WP_377484084.1">
    <property type="nucleotide sequence ID" value="NZ_JBHLTN010000029.1"/>
</dbReference>
<gene>
    <name evidence="1" type="ORF">ACFFGG_14700</name>
</gene>
<comment type="caution">
    <text evidence="1">The sequence shown here is derived from an EMBL/GenBank/DDBJ whole genome shotgun (WGS) entry which is preliminary data.</text>
</comment>
<dbReference type="InterPro" id="IPR021451">
    <property type="entry name" value="DUF3102"/>
</dbReference>
<keyword evidence="2" id="KW-1185">Reference proteome</keyword>
<evidence type="ECO:0000313" key="1">
    <source>
        <dbReference type="EMBL" id="MFC0593799.1"/>
    </source>
</evidence>